<dbReference type="Gene3D" id="3.50.50.60">
    <property type="entry name" value="FAD/NAD(P)-binding domain"/>
    <property type="match status" value="1"/>
</dbReference>
<evidence type="ECO:0000313" key="2">
    <source>
        <dbReference type="Proteomes" id="UP001224890"/>
    </source>
</evidence>
<dbReference type="EMBL" id="JAHMHR010000072">
    <property type="protein sequence ID" value="KAK1658538.1"/>
    <property type="molecule type" value="Genomic_DNA"/>
</dbReference>
<reference evidence="1" key="1">
    <citation type="submission" date="2021-06" db="EMBL/GenBank/DDBJ databases">
        <title>Comparative genomics, transcriptomics and evolutionary studies reveal genomic signatures of adaptation to plant cell wall in hemibiotrophic fungi.</title>
        <authorList>
            <consortium name="DOE Joint Genome Institute"/>
            <person name="Baroncelli R."/>
            <person name="Diaz J.F."/>
            <person name="Benocci T."/>
            <person name="Peng M."/>
            <person name="Battaglia E."/>
            <person name="Haridas S."/>
            <person name="Andreopoulos W."/>
            <person name="Labutti K."/>
            <person name="Pangilinan J."/>
            <person name="Floch G.L."/>
            <person name="Makela M.R."/>
            <person name="Henrissat B."/>
            <person name="Grigoriev I.V."/>
            <person name="Crouch J.A."/>
            <person name="De Vries R.P."/>
            <person name="Sukno S.A."/>
            <person name="Thon M.R."/>
        </authorList>
    </citation>
    <scope>NUCLEOTIDE SEQUENCE</scope>
    <source>
        <strain evidence="1">CBS 193.32</strain>
    </source>
</reference>
<accession>A0AAJ0A9V4</accession>
<dbReference type="Gene3D" id="3.30.70.1990">
    <property type="match status" value="1"/>
</dbReference>
<evidence type="ECO:0000313" key="1">
    <source>
        <dbReference type="EMBL" id="KAK1658538.1"/>
    </source>
</evidence>
<dbReference type="InterPro" id="IPR036188">
    <property type="entry name" value="FAD/NAD-bd_sf"/>
</dbReference>
<dbReference type="Proteomes" id="UP001224890">
    <property type="component" value="Unassembled WGS sequence"/>
</dbReference>
<proteinExistence type="predicted"/>
<keyword evidence="2" id="KW-1185">Reference proteome</keyword>
<dbReference type="RefSeq" id="XP_060423302.1">
    <property type="nucleotide sequence ID" value="XM_060578478.1"/>
</dbReference>
<gene>
    <name evidence="1" type="ORF">BDP55DRAFT_720591</name>
</gene>
<dbReference type="AlphaFoldDB" id="A0AAJ0A9V4"/>
<name>A0AAJ0A9V4_9PEZI</name>
<organism evidence="1 2">
    <name type="scientific">Colletotrichum godetiae</name>
    <dbReference type="NCBI Taxonomy" id="1209918"/>
    <lineage>
        <taxon>Eukaryota</taxon>
        <taxon>Fungi</taxon>
        <taxon>Dikarya</taxon>
        <taxon>Ascomycota</taxon>
        <taxon>Pezizomycotina</taxon>
        <taxon>Sordariomycetes</taxon>
        <taxon>Hypocreomycetidae</taxon>
        <taxon>Glomerellales</taxon>
        <taxon>Glomerellaceae</taxon>
        <taxon>Colletotrichum</taxon>
        <taxon>Colletotrichum acutatum species complex</taxon>
    </lineage>
</organism>
<comment type="caution">
    <text evidence="1">The sequence shown here is derived from an EMBL/GenBank/DDBJ whole genome shotgun (WGS) entry which is preliminary data.</text>
</comment>
<dbReference type="GeneID" id="85463004"/>
<protein>
    <submittedName>
        <fullName evidence="1">Uncharacterized protein</fullName>
    </submittedName>
</protein>
<sequence length="244" mass="27738">MPRPQNPDILKLHGRPAVFGLDQIIRDNNKTVALVERIGRLSLARLSLNSTYANSNTGHITNTSLPVSMEIAPAREKQLEICEMYEPTTSPAYTSFPDTTSEIPKDSRFSFHILSRSFRRRPDSLSLGKVSSFVPVSQRKQDLYDAMARSLGGDVFLTVMGVRIIRTDEGVEASVQNADRLNRHPRERLLIAFEPTLRNLGAIDLDEKEAANFSKWEWSHVHVEVISQPYLLRWHYLANRDPNN</sequence>